<dbReference type="Pfam" id="PF14703">
    <property type="entry name" value="PHM7_cyt"/>
    <property type="match status" value="2"/>
</dbReference>
<feature type="region of interest" description="Disordered" evidence="7">
    <location>
        <begin position="23"/>
        <end position="55"/>
    </location>
</feature>
<feature type="region of interest" description="Disordered" evidence="7">
    <location>
        <begin position="470"/>
        <end position="500"/>
    </location>
</feature>
<dbReference type="EMBL" id="LWDD02000117">
    <property type="protein sequence ID" value="KAE8263756.1"/>
    <property type="molecule type" value="Genomic_DNA"/>
</dbReference>
<feature type="compositionally biased region" description="Acidic residues" evidence="7">
    <location>
        <begin position="476"/>
        <end position="486"/>
    </location>
</feature>
<accession>A0A177UN32</accession>
<comment type="similarity">
    <text evidence="2">Belongs to the CSC1 (TC 1.A.17) family.</text>
</comment>
<feature type="compositionally biased region" description="Gly residues" evidence="7">
    <location>
        <begin position="30"/>
        <end position="49"/>
    </location>
</feature>
<feature type="compositionally biased region" description="Gly residues" evidence="7">
    <location>
        <begin position="1172"/>
        <end position="1182"/>
    </location>
</feature>
<reference evidence="13" key="1">
    <citation type="submission" date="2016-04" db="EMBL/GenBank/DDBJ databases">
        <authorList>
            <person name="Nguyen H.D."/>
            <person name="Kesanakurti P."/>
            <person name="Cullis J."/>
            <person name="Levesque C.A."/>
            <person name="Hambleton S."/>
        </authorList>
    </citation>
    <scope>NUCLEOTIDE SEQUENCE</scope>
    <source>
        <strain evidence="13">DAOMC 238032</strain>
    </source>
</reference>
<dbReference type="Pfam" id="PF13967">
    <property type="entry name" value="RSN1_TM"/>
    <property type="match status" value="1"/>
</dbReference>
<feature type="transmembrane region" description="Helical" evidence="8">
    <location>
        <begin position="820"/>
        <end position="840"/>
    </location>
</feature>
<feature type="region of interest" description="Disordered" evidence="7">
    <location>
        <begin position="1077"/>
        <end position="1120"/>
    </location>
</feature>
<feature type="transmembrane region" description="Helical" evidence="8">
    <location>
        <begin position="664"/>
        <end position="686"/>
    </location>
</feature>
<evidence type="ECO:0000256" key="6">
    <source>
        <dbReference type="ARBA" id="ARBA00023136"/>
    </source>
</evidence>
<dbReference type="Proteomes" id="UP000836402">
    <property type="component" value="Unassembled WGS sequence"/>
</dbReference>
<evidence type="ECO:0000256" key="3">
    <source>
        <dbReference type="ARBA" id="ARBA00022448"/>
    </source>
</evidence>
<feature type="domain" description="CSC1/OSCA1-like cytosolic" evidence="11">
    <location>
        <begin position="512"/>
        <end position="558"/>
    </location>
</feature>
<keyword evidence="3" id="KW-0813">Transport</keyword>
<reference evidence="13" key="2">
    <citation type="journal article" date="2019" name="IMA Fungus">
        <title>Genome sequencing and comparison of five Tilletia species to identify candidate genes for the detection of regulated species infecting wheat.</title>
        <authorList>
            <person name="Nguyen H.D.T."/>
            <person name="Sultana T."/>
            <person name="Kesanakurti P."/>
            <person name="Hambleton S."/>
        </authorList>
    </citation>
    <scope>NUCLEOTIDE SEQUENCE</scope>
    <source>
        <strain evidence="13">DAOMC 238032</strain>
    </source>
</reference>
<evidence type="ECO:0000313" key="13">
    <source>
        <dbReference type="EMBL" id="KAE8263756.1"/>
    </source>
</evidence>
<feature type="region of interest" description="Disordered" evidence="7">
    <location>
        <begin position="373"/>
        <end position="431"/>
    </location>
</feature>
<sequence>MASGDAVGDLALRVMSAAIRIAADDQPPTNGGGGGDGGGDGNGGGGHGHGPLPTDKAYQGPWFSQQVELSLFIGLLSLLIFSALRRRLTVIFAPRTRLIQFAPLKDHPDLDIASAVQQGSIFSWILPTLRAPDDAILHLVGLDAHILLQFHKMGFWLLLAFAGWSTLILMPINYLENGHIDGVAPSEDGFGRNHTSGNATFLSLFASSFATFTQPVEGVEGPEGPLPYLPSPSPSPSTTAYHLTHFITTYLFTLLTLRFLHTNYVKYIKARQLYALGVLDSIPARTIEIRDLPPHLRDDRALTDYFERMGLMVESTAVVRHSGELSKLLKQRADALSDLERAWCKWLGNPTTAKNYDADEIVKTFRQRQAAHIRTISMGNGHTPRRSTNDNHDHEATPLLSDSRDAEPITTSESVTRIELPEHKERPKMRTSAYNPFSAKIDTLDEFERRFRKLDAAVWKVRGNIGTNSGYADPWDGLDGDAEDDAGQAQGGAKDDDEELDFRKGGRPRIRFRAGAVGFVTFVKASSAQIAAQVQHYPLPAQCRTLLAPEPRDIIWSNISLSPHERRVRQLLVSAFVFGLLLFYIPPLTFLASFLSPQAIEKYMPWLAQLLEKSPTLRALVMNNASAILVASFNGLLPMALEWSGYLQGLRARSLIEYSVLKKYYLFLVVSVIFVFLVTSTAWGVLSDLANNPMRSLDKIAALLPGARNFSLAYVIFQALAIVPLSLLQLPYVLNRGWARMWTLTPREHAELNVPPMLYMGTVYPQALIIFTLSVLYGIVSPLLPIFGAIYFGGAYLVNKYKLIFVFYKSYESKGQAYPLSAQRMVFSLLLFQVFQFSLFSVRKQFIFSTLILPLLFGTFWYGRHLARTFAPLSEFVNLQSVREMEAQGVHGEIDAAGTGPDGGQTPGQAEQAGYAAGDELLPGNIQGGVPVSKSKVSPNSAKLSTQTATVPREAVDPTLSLTSSPSAAVIRSQMPGRRALVKDETLFVAAKDSHTDYREPPAGNYFPGVLNTGRRRYGHPAATGVLPHLWLPIPAEGARRRTQSLDALEAGEYESVSQEASTDDNAQSSDALTATGANLQRTRTVSGAPSASAISSTTSGPGTRAGGDEDDAGRDGDSVVLSLRRRKSLFRRRSLFPPLKGFKKATPASGGEATSGGGMSRSKTVAAAIGPGSGSGSGSGTVGSSPLAQKRASTGDLKAAAAAASAEGSGSSSAAPGVGAGTELLVDTTTTPTPTSTAEAVARVQADLGLPPLSGGAQVAEPETAVDDDDEEDEDEDEDAEEGVYIHRRSMSGATRAGSSTL</sequence>
<feature type="transmembrane region" description="Helical" evidence="8">
    <location>
        <begin position="240"/>
        <end position="260"/>
    </location>
</feature>
<dbReference type="EMBL" id="CAJHJG010002121">
    <property type="protein sequence ID" value="CAD6917735.1"/>
    <property type="molecule type" value="Genomic_DNA"/>
</dbReference>
<comment type="caution">
    <text evidence="13">The sequence shown here is derived from an EMBL/GenBank/DDBJ whole genome shotgun (WGS) entry which is preliminary data.</text>
</comment>
<evidence type="ECO:0000256" key="4">
    <source>
        <dbReference type="ARBA" id="ARBA00022692"/>
    </source>
</evidence>
<feature type="transmembrane region" description="Helical" evidence="8">
    <location>
        <begin position="846"/>
        <end position="863"/>
    </location>
</feature>
<feature type="transmembrane region" description="Helical" evidence="8">
    <location>
        <begin position="712"/>
        <end position="735"/>
    </location>
</feature>
<dbReference type="InterPro" id="IPR032880">
    <property type="entry name" value="CSC1/OSCA1-like_N"/>
</dbReference>
<feature type="domain" description="CSC1/OSCA1-like 7TM region" evidence="9">
    <location>
        <begin position="569"/>
        <end position="840"/>
    </location>
</feature>
<protein>
    <recommendedName>
        <fullName evidence="16">CSC1/OSCA1-like 7TM region domain-containing protein</fullName>
    </recommendedName>
</protein>
<dbReference type="GO" id="GO:0005886">
    <property type="term" value="C:plasma membrane"/>
    <property type="evidence" value="ECO:0007669"/>
    <property type="project" value="TreeGrafter"/>
</dbReference>
<name>A0A177UN32_9BASI</name>
<feature type="transmembrane region" description="Helical" evidence="8">
    <location>
        <begin position="756"/>
        <end position="780"/>
    </location>
</feature>
<dbReference type="Proteomes" id="UP000077671">
    <property type="component" value="Unassembled WGS sequence"/>
</dbReference>
<comment type="subcellular location">
    <subcellularLocation>
        <location evidence="1">Membrane</location>
        <topology evidence="1">Multi-pass membrane protein</topology>
    </subcellularLocation>
</comment>
<proteinExistence type="inferred from homology"/>
<dbReference type="GO" id="GO:0005227">
    <property type="term" value="F:calcium-activated cation channel activity"/>
    <property type="evidence" value="ECO:0007669"/>
    <property type="project" value="InterPro"/>
</dbReference>
<dbReference type="InterPro" id="IPR003864">
    <property type="entry name" value="CSC1/OSCA1-like_7TM"/>
</dbReference>
<feature type="transmembrane region" description="Helical" evidence="8">
    <location>
        <begin position="155"/>
        <end position="175"/>
    </location>
</feature>
<dbReference type="Pfam" id="PF02714">
    <property type="entry name" value="RSN1_7TM"/>
    <property type="match status" value="1"/>
</dbReference>
<feature type="compositionally biased region" description="Low complexity" evidence="7">
    <location>
        <begin position="1087"/>
        <end position="1103"/>
    </location>
</feature>
<evidence type="ECO:0008006" key="16">
    <source>
        <dbReference type="Google" id="ProtNLM"/>
    </source>
</evidence>
<feature type="domain" description="CSC1/OSCA1-like N-terminal transmembrane" evidence="10">
    <location>
        <begin position="65"/>
        <end position="261"/>
    </location>
</feature>
<feature type="transmembrane region" description="Helical" evidence="8">
    <location>
        <begin position="69"/>
        <end position="88"/>
    </location>
</feature>
<feature type="region of interest" description="Disordered" evidence="7">
    <location>
        <begin position="1140"/>
        <end position="1194"/>
    </location>
</feature>
<feature type="compositionally biased region" description="Acidic residues" evidence="7">
    <location>
        <begin position="1265"/>
        <end position="1283"/>
    </location>
</feature>
<evidence type="ECO:0000256" key="2">
    <source>
        <dbReference type="ARBA" id="ARBA00007779"/>
    </source>
</evidence>
<keyword evidence="6 8" id="KW-0472">Membrane</keyword>
<evidence type="ECO:0000313" key="12">
    <source>
        <dbReference type="EMBL" id="CAD6917735.1"/>
    </source>
</evidence>
<evidence type="ECO:0000259" key="10">
    <source>
        <dbReference type="Pfam" id="PF13967"/>
    </source>
</evidence>
<dbReference type="InterPro" id="IPR027815">
    <property type="entry name" value="CSC1/OSCA1-like_cyt"/>
</dbReference>
<feature type="compositionally biased region" description="Polar residues" evidence="7">
    <location>
        <begin position="1077"/>
        <end position="1086"/>
    </location>
</feature>
<gene>
    <name evidence="13" type="ORF">A4X03_0g1450</name>
    <name evidence="12" type="ORF">JKIAZH3_G2207</name>
</gene>
<dbReference type="PANTHER" id="PTHR13018">
    <property type="entry name" value="PROBABLE MEMBRANE PROTEIN DUF221-RELATED"/>
    <property type="match status" value="1"/>
</dbReference>
<organism evidence="13 14">
    <name type="scientific">Tilletia caries</name>
    <name type="common">wheat bunt fungus</name>
    <dbReference type="NCBI Taxonomy" id="13290"/>
    <lineage>
        <taxon>Eukaryota</taxon>
        <taxon>Fungi</taxon>
        <taxon>Dikarya</taxon>
        <taxon>Basidiomycota</taxon>
        <taxon>Ustilaginomycotina</taxon>
        <taxon>Exobasidiomycetes</taxon>
        <taxon>Tilletiales</taxon>
        <taxon>Tilletiaceae</taxon>
        <taxon>Tilletia</taxon>
    </lineage>
</organism>
<evidence type="ECO:0000256" key="8">
    <source>
        <dbReference type="SAM" id="Phobius"/>
    </source>
</evidence>
<feature type="transmembrane region" description="Helical" evidence="8">
    <location>
        <begin position="620"/>
        <end position="643"/>
    </location>
</feature>
<reference evidence="12" key="3">
    <citation type="submission" date="2020-10" db="EMBL/GenBank/DDBJ databases">
        <authorList>
            <person name="Sedaghatjoo S."/>
        </authorList>
    </citation>
    <scope>NUCLEOTIDE SEQUENCE</scope>
    <source>
        <strain evidence="12">AZH3</strain>
    </source>
</reference>
<keyword evidence="5 8" id="KW-1133">Transmembrane helix</keyword>
<evidence type="ECO:0000313" key="14">
    <source>
        <dbReference type="Proteomes" id="UP000077671"/>
    </source>
</evidence>
<evidence type="ECO:0000259" key="11">
    <source>
        <dbReference type="Pfam" id="PF14703"/>
    </source>
</evidence>
<feature type="compositionally biased region" description="Basic and acidic residues" evidence="7">
    <location>
        <begin position="387"/>
        <end position="407"/>
    </location>
</feature>
<dbReference type="InterPro" id="IPR045122">
    <property type="entry name" value="Csc1-like"/>
</dbReference>
<evidence type="ECO:0000256" key="5">
    <source>
        <dbReference type="ARBA" id="ARBA00022989"/>
    </source>
</evidence>
<feature type="domain" description="CSC1/OSCA1-like cytosolic" evidence="11">
    <location>
        <begin position="284"/>
        <end position="465"/>
    </location>
</feature>
<evidence type="ECO:0000313" key="15">
    <source>
        <dbReference type="Proteomes" id="UP000836402"/>
    </source>
</evidence>
<evidence type="ECO:0000259" key="9">
    <source>
        <dbReference type="Pfam" id="PF02714"/>
    </source>
</evidence>
<keyword evidence="15" id="KW-1185">Reference proteome</keyword>
<evidence type="ECO:0000256" key="7">
    <source>
        <dbReference type="SAM" id="MobiDB-lite"/>
    </source>
</evidence>
<keyword evidence="4 8" id="KW-0812">Transmembrane</keyword>
<feature type="region of interest" description="Disordered" evidence="7">
    <location>
        <begin position="1248"/>
        <end position="1303"/>
    </location>
</feature>
<feature type="transmembrane region" description="Helical" evidence="8">
    <location>
        <begin position="571"/>
        <end position="600"/>
    </location>
</feature>
<dbReference type="PANTHER" id="PTHR13018:SF5">
    <property type="entry name" value="RE44586P"/>
    <property type="match status" value="1"/>
</dbReference>
<evidence type="ECO:0000256" key="1">
    <source>
        <dbReference type="ARBA" id="ARBA00004141"/>
    </source>
</evidence>